<name>A0A3B3SP71_9TELE</name>
<feature type="coiled-coil region" evidence="1">
    <location>
        <begin position="699"/>
        <end position="733"/>
    </location>
</feature>
<feature type="coiled-coil region" evidence="1">
    <location>
        <begin position="776"/>
        <end position="841"/>
    </location>
</feature>
<evidence type="ECO:0000313" key="4">
    <source>
        <dbReference type="Proteomes" id="UP000261540"/>
    </source>
</evidence>
<dbReference type="Proteomes" id="UP000261540">
    <property type="component" value="Unplaced"/>
</dbReference>
<feature type="compositionally biased region" description="Basic residues" evidence="2">
    <location>
        <begin position="243"/>
        <end position="253"/>
    </location>
</feature>
<organism evidence="3 4">
    <name type="scientific">Paramormyrops kingsleyae</name>
    <dbReference type="NCBI Taxonomy" id="1676925"/>
    <lineage>
        <taxon>Eukaryota</taxon>
        <taxon>Metazoa</taxon>
        <taxon>Chordata</taxon>
        <taxon>Craniata</taxon>
        <taxon>Vertebrata</taxon>
        <taxon>Euteleostomi</taxon>
        <taxon>Actinopterygii</taxon>
        <taxon>Neopterygii</taxon>
        <taxon>Teleostei</taxon>
        <taxon>Osteoglossocephala</taxon>
        <taxon>Osteoglossomorpha</taxon>
        <taxon>Osteoglossiformes</taxon>
        <taxon>Mormyridae</taxon>
        <taxon>Paramormyrops</taxon>
    </lineage>
</organism>
<feature type="coiled-coil region" evidence="1">
    <location>
        <begin position="79"/>
        <end position="131"/>
    </location>
</feature>
<protein>
    <submittedName>
        <fullName evidence="3">Coiled-coil domain containing 30</fullName>
    </submittedName>
</protein>
<dbReference type="Pfam" id="PF15742">
    <property type="entry name" value="DUF4686"/>
    <property type="match status" value="1"/>
</dbReference>
<feature type="coiled-coil region" evidence="1">
    <location>
        <begin position="866"/>
        <end position="900"/>
    </location>
</feature>
<evidence type="ECO:0000256" key="2">
    <source>
        <dbReference type="SAM" id="MobiDB-lite"/>
    </source>
</evidence>
<keyword evidence="4" id="KW-1185">Reference proteome</keyword>
<feature type="compositionally biased region" description="Basic and acidic residues" evidence="2">
    <location>
        <begin position="26"/>
        <end position="38"/>
    </location>
</feature>
<accession>A0A3B3SP71</accession>
<dbReference type="AlphaFoldDB" id="A0A3B3SP71"/>
<dbReference type="GeneTree" id="ENSGT00940000165031"/>
<dbReference type="InterPro" id="IPR052825">
    <property type="entry name" value="CCD-Prefoldin_beta-like"/>
</dbReference>
<feature type="region of interest" description="Disordered" evidence="2">
    <location>
        <begin position="192"/>
        <end position="264"/>
    </location>
</feature>
<feature type="coiled-coil region" evidence="1">
    <location>
        <begin position="264"/>
        <end position="365"/>
    </location>
</feature>
<sequence>MECQEEGVHHGCRVPEVPEGNPQDTEESRSKEEKEMDEINRCLQEDGLSAEASAEERQRHLWRVLQRSEENRLFSVGELQSLQAQRADEMEEVENYVEHIRNMLDDRESLAAVYEQENEQLRAHLREVVVQQDIQLKELAEMLEQEGLAEISHSSPSEQVAYLLVERATLLEKLEACERKLDDVSLPDSLQEVPLQAPPRPPDTPGCQLSEKQLKQQGPSQDAKHSESKEKLPSDQNPWKKLFGVRKTSKGPKMRASAGTEVLREGERSELRRLRRDLDEASRRLAMAHQEIRRLTDELDSARKTQDQQEPELLWASREAEKLQQELEQLRESGDTELVKVKEQNERLQLENRALAMRMRTLDSEKNILFDMVENIIDDPKKAAREEPVAGLCQGESAVGSANPPTVPGTTPLAVDEKLLHKRCLRELEDKNCQLRELQRRLQKQLDEQEELVERNEELEALLGEAQNQSKAEHERHECEAEGLHKKINCLEVQLAQAASTESPEKNGNSGQESEVCLLQEKVELLQSHLVEEKKWSKQLELDLARAQEALKRTKEELQKDPGILKASREGAERLSGSFTQVEAEKVAFKEMVTLKADYLREELAKEQSFVVELSGQLNPTVEEQQLVVGAESEVESEAEPTLSHAPVADIRLDDSDNQLVSLRVQISCLQSTLEEERLLASQHQLALLAQVTESQAKAKSQETSLQQKTEEIRQLRQDFQRAQCLFSSAERELRYEREKNLDLKRHNALLDQEKIKLCAELKHAQDKGIQMERNAATQTAEVERLQQRARELELEVIRNSQDQQTHTSLQEELKAERARLNSADKKVLELQQQLKNSLHQLRLGEARSAEACQLERRSREMSDTLTQLRAKLHEEQLQRKVLEQRGRELQENIRTLRATEAAFSCANVELGCRLQQMESRLGVLEGEHSTSSEELRLSQSACRKLQDQLTSSQQEAERLKEELQLVLQQLDGQIRKYNEKRSQDKVKLHRAKQAFRKEAALLDIRVQQLENDLALAQSLSEKERDCVKKVMEENENLLLQVRDLLKRLNEAEEISSNSKRSASSALQRMNFMETENKQLQERVLMLFSQVGALERTLKKVQSSYNAEDIKKIFPPESLQGSFLDTSQLSMPGVCDTLGILDAIQMVKAASRMEAIPCAMSAAGTPASEIGYLNVTSPVAPVSGNDPEESLSLGSDEV</sequence>
<feature type="coiled-coil region" evidence="1">
    <location>
        <begin position="421"/>
        <end position="494"/>
    </location>
</feature>
<feature type="compositionally biased region" description="Basic and acidic residues" evidence="2">
    <location>
        <begin position="222"/>
        <end position="233"/>
    </location>
</feature>
<keyword evidence="1" id="KW-0175">Coiled coil</keyword>
<dbReference type="Ensembl" id="ENSPKIT00000012964.1">
    <property type="protein sequence ID" value="ENSPKIP00000032105.1"/>
    <property type="gene ID" value="ENSPKIG00000012329.1"/>
</dbReference>
<proteinExistence type="predicted"/>
<dbReference type="PANTHER" id="PTHR34479">
    <property type="entry name" value="COILED-COIL DOMAIN-CONTAINING PROTEIN 30"/>
    <property type="match status" value="1"/>
</dbReference>
<reference evidence="3" key="2">
    <citation type="submission" date="2025-09" db="UniProtKB">
        <authorList>
            <consortium name="Ensembl"/>
        </authorList>
    </citation>
    <scope>IDENTIFICATION</scope>
</reference>
<feature type="region of interest" description="Disordered" evidence="2">
    <location>
        <begin position="1"/>
        <end position="38"/>
    </location>
</feature>
<dbReference type="InterPro" id="IPR031476">
    <property type="entry name" value="DUF4686"/>
</dbReference>
<evidence type="ECO:0000313" key="3">
    <source>
        <dbReference type="Ensembl" id="ENSPKIP00000032105.1"/>
    </source>
</evidence>
<feature type="region of interest" description="Disordered" evidence="2">
    <location>
        <begin position="1178"/>
        <end position="1198"/>
    </location>
</feature>
<dbReference type="CTD" id="728621"/>
<evidence type="ECO:0000256" key="1">
    <source>
        <dbReference type="SAM" id="Coils"/>
    </source>
</evidence>
<feature type="coiled-coil region" evidence="1">
    <location>
        <begin position="943"/>
        <end position="1083"/>
    </location>
</feature>
<dbReference type="PANTHER" id="PTHR34479:SF1">
    <property type="entry name" value="COILED-COIL DOMAIN-CONTAINING PROTEIN 30"/>
    <property type="match status" value="1"/>
</dbReference>
<reference evidence="3" key="1">
    <citation type="submission" date="2025-08" db="UniProtKB">
        <authorList>
            <consortium name="Ensembl"/>
        </authorList>
    </citation>
    <scope>IDENTIFICATION</scope>
</reference>